<name>A0A845QXN6_9CLOT</name>
<dbReference type="InterPro" id="IPR011990">
    <property type="entry name" value="TPR-like_helical_dom_sf"/>
</dbReference>
<dbReference type="GO" id="GO:0009253">
    <property type="term" value="P:peptidoglycan catabolic process"/>
    <property type="evidence" value="ECO:0007669"/>
    <property type="project" value="InterPro"/>
</dbReference>
<dbReference type="Pfam" id="PF13181">
    <property type="entry name" value="TPR_8"/>
    <property type="match status" value="1"/>
</dbReference>
<dbReference type="SMART" id="SM00646">
    <property type="entry name" value="Ami_3"/>
    <property type="match status" value="1"/>
</dbReference>
<dbReference type="SUPFAM" id="SSF48452">
    <property type="entry name" value="TPR-like"/>
    <property type="match status" value="1"/>
</dbReference>
<dbReference type="SMART" id="SM00028">
    <property type="entry name" value="TPR"/>
    <property type="match status" value="2"/>
</dbReference>
<dbReference type="SUPFAM" id="SSF53187">
    <property type="entry name" value="Zn-dependent exopeptidases"/>
    <property type="match status" value="1"/>
</dbReference>
<evidence type="ECO:0000259" key="2">
    <source>
        <dbReference type="SMART" id="SM00646"/>
    </source>
</evidence>
<dbReference type="Proteomes" id="UP000467132">
    <property type="component" value="Unassembled WGS sequence"/>
</dbReference>
<gene>
    <name evidence="3" type="ORF">D3Z33_09215</name>
</gene>
<dbReference type="Gene3D" id="3.40.630.40">
    <property type="entry name" value="Zn-dependent exopeptidases"/>
    <property type="match status" value="1"/>
</dbReference>
<feature type="non-terminal residue" evidence="3">
    <location>
        <position position="1"/>
    </location>
</feature>
<dbReference type="AlphaFoldDB" id="A0A845QXN6"/>
<proteinExistence type="predicted"/>
<dbReference type="PANTHER" id="PTHR30404">
    <property type="entry name" value="N-ACETYLMURAMOYL-L-ALANINE AMIDASE"/>
    <property type="match status" value="1"/>
</dbReference>
<dbReference type="InterPro" id="IPR019734">
    <property type="entry name" value="TPR_rpt"/>
</dbReference>
<keyword evidence="1" id="KW-0378">Hydrolase</keyword>
<dbReference type="GO" id="GO:0008745">
    <property type="term" value="F:N-acetylmuramoyl-L-alanine amidase activity"/>
    <property type="evidence" value="ECO:0007669"/>
    <property type="project" value="InterPro"/>
</dbReference>
<sequence length="429" mass="48971">SGKRKIYMEGYELYPESEEIKERLENTANGLLNLGKNHHSKGNFNSAINYYNDILTMPEISNNITFLVKTYLDLAQENSLFNTEKEILELGKNEYTASGKRKIYIVGYDLYPESQEIKERLEYTAKGLLNLGKNHHLKGNFNSAINYYNDILTMPGISNHIKNEAFTLLNFAKDNKPYKSLLGKTIMLDPGHGGIDPGAVNNYLGLYEKNFNNGLTIRIANKLRELGANVIFTREPGEDKYIGLHDRTVIVNKRNPDLFLSIHHDSSTNKSTTGMSVHYSTYRPGLDTVGTYVEYNGRVYPFIREIKEWSDPVRKTTDPGIVILYNGQEKIVNIKDTMVYDDKSPTNVAVKSEKFANYLFKSLLEADYKNGYNYIKDHNLHVTRWTNVPSALIEAGYISNNNEALRVINPNVQDKIAQKVVEATKEYFK</sequence>
<comment type="caution">
    <text evidence="3">The sequence shown here is derived from an EMBL/GenBank/DDBJ whole genome shotgun (WGS) entry which is preliminary data.</text>
</comment>
<protein>
    <recommendedName>
        <fullName evidence="2">MurNAc-LAA domain-containing protein</fullName>
    </recommendedName>
</protein>
<feature type="domain" description="MurNAc-LAA" evidence="2">
    <location>
        <begin position="248"/>
        <end position="425"/>
    </location>
</feature>
<accession>A0A845QXN6</accession>
<dbReference type="InterPro" id="IPR050695">
    <property type="entry name" value="N-acetylmuramoyl_amidase_3"/>
</dbReference>
<dbReference type="Gene3D" id="6.10.250.190">
    <property type="match status" value="1"/>
</dbReference>
<dbReference type="CDD" id="cd02696">
    <property type="entry name" value="MurNAc-LAA"/>
    <property type="match status" value="1"/>
</dbReference>
<evidence type="ECO:0000256" key="1">
    <source>
        <dbReference type="ARBA" id="ARBA00022801"/>
    </source>
</evidence>
<dbReference type="EMBL" id="QXXA01000010">
    <property type="protein sequence ID" value="NBI07031.1"/>
    <property type="molecule type" value="Genomic_DNA"/>
</dbReference>
<dbReference type="PANTHER" id="PTHR30404:SF0">
    <property type="entry name" value="N-ACETYLMURAMOYL-L-ALANINE AMIDASE AMIC"/>
    <property type="match status" value="1"/>
</dbReference>
<dbReference type="Pfam" id="PF01520">
    <property type="entry name" value="Amidase_3"/>
    <property type="match status" value="1"/>
</dbReference>
<organism evidence="3 4">
    <name type="scientific">Senegalia massiliensis</name>
    <dbReference type="NCBI Taxonomy" id="1720316"/>
    <lineage>
        <taxon>Bacteria</taxon>
        <taxon>Bacillati</taxon>
        <taxon>Bacillota</taxon>
        <taxon>Clostridia</taxon>
        <taxon>Eubacteriales</taxon>
        <taxon>Clostridiaceae</taxon>
        <taxon>Senegalia</taxon>
    </lineage>
</organism>
<dbReference type="InterPro" id="IPR002508">
    <property type="entry name" value="MurNAc-LAA_cat"/>
</dbReference>
<dbReference type="GO" id="GO:0030288">
    <property type="term" value="C:outer membrane-bounded periplasmic space"/>
    <property type="evidence" value="ECO:0007669"/>
    <property type="project" value="TreeGrafter"/>
</dbReference>
<dbReference type="RefSeq" id="WP_207708351.1">
    <property type="nucleotide sequence ID" value="NZ_QXXA01000010.1"/>
</dbReference>
<reference evidence="3 4" key="1">
    <citation type="submission" date="2018-08" db="EMBL/GenBank/DDBJ databases">
        <title>Murine metabolic-syndrome-specific gut microbial biobank.</title>
        <authorList>
            <person name="Liu C."/>
        </authorList>
    </citation>
    <scope>NUCLEOTIDE SEQUENCE [LARGE SCALE GENOMIC DNA]</scope>
    <source>
        <strain evidence="3 4">583</strain>
    </source>
</reference>
<evidence type="ECO:0000313" key="4">
    <source>
        <dbReference type="Proteomes" id="UP000467132"/>
    </source>
</evidence>
<keyword evidence="4" id="KW-1185">Reference proteome</keyword>
<evidence type="ECO:0000313" key="3">
    <source>
        <dbReference type="EMBL" id="NBI07031.1"/>
    </source>
</evidence>